<dbReference type="Proteomes" id="UP000319598">
    <property type="component" value="Segment"/>
</dbReference>
<gene>
    <name evidence="1" type="ORF">Axy23_021</name>
</gene>
<evidence type="ECO:0000313" key="1">
    <source>
        <dbReference type="EMBL" id="QDH84707.1"/>
    </source>
</evidence>
<accession>A0A514CW34</accession>
<dbReference type="EMBL" id="MK962640">
    <property type="protein sequence ID" value="QDH84707.1"/>
    <property type="molecule type" value="Genomic_DNA"/>
</dbReference>
<reference evidence="1 2" key="1">
    <citation type="submission" date="2019-05" db="EMBL/GenBank/DDBJ databases">
        <title>Complete genome sequence of sixteen phages from Abidjan, cote d'Ivoire, isolated on a single strain of Achromobacter xylosoxidans.</title>
        <authorList>
            <person name="Essoh C."/>
            <person name="Vernadet J.-P."/>
            <person name="Vergnaud G."/>
            <person name="Pourcel C."/>
        </authorList>
    </citation>
    <scope>NUCLEOTIDE SEQUENCE [LARGE SCALE GENOMIC DNA]</scope>
</reference>
<name>A0A514CW34_9CAUD</name>
<evidence type="ECO:0000313" key="2">
    <source>
        <dbReference type="Proteomes" id="UP000319598"/>
    </source>
</evidence>
<keyword evidence="2" id="KW-1185">Reference proteome</keyword>
<sequence>MKQTPISAALNPPATGVNALSSLKQDQLRETGMTHWQLLELYRSVVANKQAGNDRVWAVFYDSSQFPGRPKRVSGILSHWFKCSVLVRDEYDTKARLWTRLIIVGMK</sequence>
<organism evidence="1 2">
    <name type="scientific">Achromobacter phage vB_AxyP_19-32_Axy23</name>
    <dbReference type="NCBI Taxonomy" id="2591047"/>
    <lineage>
        <taxon>Viruses</taxon>
        <taxon>Duplodnaviria</taxon>
        <taxon>Heunggongvirae</taxon>
        <taxon>Uroviricota</taxon>
        <taxon>Caudoviricetes</taxon>
        <taxon>Autographivirales</taxon>
        <taxon>Autoscriptoviridae</taxon>
        <taxon>Axyvirus</taxon>
        <taxon>Axyvirus 1932Axy23</taxon>
    </lineage>
</organism>
<protein>
    <submittedName>
        <fullName evidence="1">Uncharacterized protein</fullName>
    </submittedName>
</protein>
<proteinExistence type="predicted"/>